<proteinExistence type="predicted"/>
<organism evidence="1 2">
    <name type="scientific">Plectosphaerella cucumerina</name>
    <dbReference type="NCBI Taxonomy" id="40658"/>
    <lineage>
        <taxon>Eukaryota</taxon>
        <taxon>Fungi</taxon>
        <taxon>Dikarya</taxon>
        <taxon>Ascomycota</taxon>
        <taxon>Pezizomycotina</taxon>
        <taxon>Sordariomycetes</taxon>
        <taxon>Hypocreomycetidae</taxon>
        <taxon>Glomerellales</taxon>
        <taxon>Plectosphaerellaceae</taxon>
        <taxon>Plectosphaerella</taxon>
    </lineage>
</organism>
<sequence length="149" mass="17013">MVAANTHQTFSAQYWHWKGRMLALDLASDHLQFTPMHAAYGADDETVSVQHNITHIHSVVDRIMQQAFPAYWAAPEFSSTVVMPAGRGEPLEDTQYYDKVKVNAKLKNLLSQTTAKKRGPKNDAERVKDLERKIADLEHMMRTEEPAEY</sequence>
<evidence type="ECO:0000313" key="1">
    <source>
        <dbReference type="EMBL" id="KAH7366964.1"/>
    </source>
</evidence>
<dbReference type="AlphaFoldDB" id="A0A8K0TH47"/>
<name>A0A8K0TH47_9PEZI</name>
<dbReference type="EMBL" id="JAGPXD010000002">
    <property type="protein sequence ID" value="KAH7366964.1"/>
    <property type="molecule type" value="Genomic_DNA"/>
</dbReference>
<reference evidence="1" key="1">
    <citation type="journal article" date="2021" name="Nat. Commun.">
        <title>Genetic determinants of endophytism in the Arabidopsis root mycobiome.</title>
        <authorList>
            <person name="Mesny F."/>
            <person name="Miyauchi S."/>
            <person name="Thiergart T."/>
            <person name="Pickel B."/>
            <person name="Atanasova L."/>
            <person name="Karlsson M."/>
            <person name="Huettel B."/>
            <person name="Barry K.W."/>
            <person name="Haridas S."/>
            <person name="Chen C."/>
            <person name="Bauer D."/>
            <person name="Andreopoulos W."/>
            <person name="Pangilinan J."/>
            <person name="LaButti K."/>
            <person name="Riley R."/>
            <person name="Lipzen A."/>
            <person name="Clum A."/>
            <person name="Drula E."/>
            <person name="Henrissat B."/>
            <person name="Kohler A."/>
            <person name="Grigoriev I.V."/>
            <person name="Martin F.M."/>
            <person name="Hacquard S."/>
        </authorList>
    </citation>
    <scope>NUCLEOTIDE SEQUENCE</scope>
    <source>
        <strain evidence="1">MPI-CAGE-AT-0016</strain>
    </source>
</reference>
<keyword evidence="2" id="KW-1185">Reference proteome</keyword>
<dbReference type="Proteomes" id="UP000813385">
    <property type="component" value="Unassembled WGS sequence"/>
</dbReference>
<gene>
    <name evidence="1" type="ORF">B0T11DRAFT_325267</name>
</gene>
<protein>
    <submittedName>
        <fullName evidence="1">Uncharacterized protein</fullName>
    </submittedName>
</protein>
<accession>A0A8K0TH47</accession>
<evidence type="ECO:0000313" key="2">
    <source>
        <dbReference type="Proteomes" id="UP000813385"/>
    </source>
</evidence>
<comment type="caution">
    <text evidence="1">The sequence shown here is derived from an EMBL/GenBank/DDBJ whole genome shotgun (WGS) entry which is preliminary data.</text>
</comment>